<dbReference type="GeneID" id="81442760"/>
<dbReference type="OrthoDB" id="1028014at2759"/>
<dbReference type="PANTHER" id="PTHR34776:SF1">
    <property type="entry name" value="F17F16.3 PROTEIN"/>
    <property type="match status" value="1"/>
</dbReference>
<reference evidence="1" key="2">
    <citation type="journal article" date="2023" name="IMA Fungus">
        <title>Comparative genomic study of the Penicillium genus elucidates a diverse pangenome and 15 lateral gene transfer events.</title>
        <authorList>
            <person name="Petersen C."/>
            <person name="Sorensen T."/>
            <person name="Nielsen M.R."/>
            <person name="Sondergaard T.E."/>
            <person name="Sorensen J.L."/>
            <person name="Fitzpatrick D.A."/>
            <person name="Frisvad J.C."/>
            <person name="Nielsen K.L."/>
        </authorList>
    </citation>
    <scope>NUCLEOTIDE SEQUENCE</scope>
    <source>
        <strain evidence="1">IBT 29864</strain>
    </source>
</reference>
<dbReference type="Proteomes" id="UP001147782">
    <property type="component" value="Unassembled WGS sequence"/>
</dbReference>
<reference evidence="1" key="1">
    <citation type="submission" date="2022-11" db="EMBL/GenBank/DDBJ databases">
        <authorList>
            <person name="Petersen C."/>
        </authorList>
    </citation>
    <scope>NUCLEOTIDE SEQUENCE</scope>
    <source>
        <strain evidence="1">IBT 29864</strain>
    </source>
</reference>
<organism evidence="1 2">
    <name type="scientific">Penicillium cataractarum</name>
    <dbReference type="NCBI Taxonomy" id="2100454"/>
    <lineage>
        <taxon>Eukaryota</taxon>
        <taxon>Fungi</taxon>
        <taxon>Dikarya</taxon>
        <taxon>Ascomycota</taxon>
        <taxon>Pezizomycotina</taxon>
        <taxon>Eurotiomycetes</taxon>
        <taxon>Eurotiomycetidae</taxon>
        <taxon>Eurotiales</taxon>
        <taxon>Aspergillaceae</taxon>
        <taxon>Penicillium</taxon>
    </lineage>
</organism>
<comment type="caution">
    <text evidence="1">The sequence shown here is derived from an EMBL/GenBank/DDBJ whole genome shotgun (WGS) entry which is preliminary data.</text>
</comment>
<evidence type="ECO:0000313" key="1">
    <source>
        <dbReference type="EMBL" id="KAJ5364955.1"/>
    </source>
</evidence>
<keyword evidence="2" id="KW-1185">Reference proteome</keyword>
<dbReference type="AlphaFoldDB" id="A0A9W9RRA4"/>
<dbReference type="EMBL" id="JAPZBS010000008">
    <property type="protein sequence ID" value="KAJ5364955.1"/>
    <property type="molecule type" value="Genomic_DNA"/>
</dbReference>
<protein>
    <submittedName>
        <fullName evidence="1">Uncharacterized protein</fullName>
    </submittedName>
</protein>
<name>A0A9W9RRA4_9EURO</name>
<proteinExistence type="predicted"/>
<dbReference type="PANTHER" id="PTHR34776">
    <property type="entry name" value="F17F16.3 PROTEIN"/>
    <property type="match status" value="1"/>
</dbReference>
<accession>A0A9W9RRA4</accession>
<sequence length="308" mass="35118">MDHEEPKVNPSEAAVKHEKEDFLAAELEKASLETKAVPMIGGQKSQQRKDTDSHKILEGGIIYFFYRSRVNLLGAREIDDVARSFIVLRPAPSETYSDPKMDSFQFGEKFRLLVVPKKVLPKSGGIKEMGFVEKAGITLKELQETFIAAIDYKTQTHGTRTIPEAKMYAKGVYVISSTKRSSDLAYILTYPKRLGPVQEDFGLHQRGSWIVQSKNPKLFSPPSMSLPNKPEYPESAQFLLIGRSRHKEFSITTRVKLENIEEPDRQLEEIALKLDEKEKKFRGLDPVYGDLGLEVHHYPKISTDWDQY</sequence>
<dbReference type="RefSeq" id="XP_056552581.1">
    <property type="nucleotide sequence ID" value="XM_056703581.1"/>
</dbReference>
<gene>
    <name evidence="1" type="ORF">N7496_010668</name>
</gene>
<evidence type="ECO:0000313" key="2">
    <source>
        <dbReference type="Proteomes" id="UP001147782"/>
    </source>
</evidence>